<dbReference type="InterPro" id="IPR021344">
    <property type="entry name" value="DUF2970"/>
</dbReference>
<dbReference type="Pfam" id="PF11174">
    <property type="entry name" value="DUF2970"/>
    <property type="match status" value="1"/>
</dbReference>
<dbReference type="Proteomes" id="UP000195442">
    <property type="component" value="Unassembled WGS sequence"/>
</dbReference>
<name>A0A1R4HAU6_9GAMM</name>
<proteinExistence type="predicted"/>
<dbReference type="RefSeq" id="WP_087147333.1">
    <property type="nucleotide sequence ID" value="NZ_FUKJ01000249.1"/>
</dbReference>
<evidence type="ECO:0000313" key="2">
    <source>
        <dbReference type="EMBL" id="SJM93307.1"/>
    </source>
</evidence>
<reference evidence="3" key="1">
    <citation type="submission" date="2017-02" db="EMBL/GenBank/DDBJ databases">
        <authorList>
            <person name="Daims H."/>
        </authorList>
    </citation>
    <scope>NUCLEOTIDE SEQUENCE [LARGE SCALE GENOMIC DNA]</scope>
</reference>
<evidence type="ECO:0008006" key="4">
    <source>
        <dbReference type="Google" id="ProtNLM"/>
    </source>
</evidence>
<dbReference type="AlphaFoldDB" id="A0A1R4HAU6"/>
<sequence>MTTPKIIQIIEDIVYATLGGQNSEVHKKQFEQASLATYVIAGLIGIGIFVAAIAFIVSMLI</sequence>
<gene>
    <name evidence="2" type="ORF">CRENPOLYSF2_3220007</name>
</gene>
<keyword evidence="3" id="KW-1185">Reference proteome</keyword>
<keyword evidence="1" id="KW-0472">Membrane</keyword>
<dbReference type="EMBL" id="FUKJ01000249">
    <property type="protein sequence ID" value="SJM93307.1"/>
    <property type="molecule type" value="Genomic_DNA"/>
</dbReference>
<protein>
    <recommendedName>
        <fullName evidence="4">Tetrahydromethanopterin S-methyltransferase</fullName>
    </recommendedName>
</protein>
<keyword evidence="1" id="KW-1133">Transmembrane helix</keyword>
<evidence type="ECO:0000256" key="1">
    <source>
        <dbReference type="SAM" id="Phobius"/>
    </source>
</evidence>
<dbReference type="OrthoDB" id="5625885at2"/>
<keyword evidence="1" id="KW-0812">Transmembrane</keyword>
<organism evidence="2 3">
    <name type="scientific">Crenothrix polyspora</name>
    <dbReference type="NCBI Taxonomy" id="360316"/>
    <lineage>
        <taxon>Bacteria</taxon>
        <taxon>Pseudomonadati</taxon>
        <taxon>Pseudomonadota</taxon>
        <taxon>Gammaproteobacteria</taxon>
        <taxon>Methylococcales</taxon>
        <taxon>Crenotrichaceae</taxon>
        <taxon>Crenothrix</taxon>
    </lineage>
</organism>
<accession>A0A1R4HAU6</accession>
<evidence type="ECO:0000313" key="3">
    <source>
        <dbReference type="Proteomes" id="UP000195442"/>
    </source>
</evidence>
<feature type="transmembrane region" description="Helical" evidence="1">
    <location>
        <begin position="35"/>
        <end position="60"/>
    </location>
</feature>